<accession>A0A554NF38</accession>
<comment type="caution">
    <text evidence="2">The sequence shown here is derived from an EMBL/GenBank/DDBJ whole genome shotgun (WGS) entry which is preliminary data.</text>
</comment>
<reference evidence="2 3" key="1">
    <citation type="submission" date="2018-06" db="EMBL/GenBank/DDBJ databases">
        <title>Natronomonas sp. F16-60 a new haloarchaeon isolated from a solar saltern of Isla Cristina, Huelva, Spain.</title>
        <authorList>
            <person name="Duran-Viseras A."/>
            <person name="Sanchez-Porro C."/>
            <person name="Ventosa A."/>
        </authorList>
    </citation>
    <scope>NUCLEOTIDE SEQUENCE [LARGE SCALE GENOMIC DNA]</scope>
    <source>
        <strain evidence="2 3">F16-60</strain>
    </source>
</reference>
<dbReference type="PANTHER" id="PTHR34387:SF2">
    <property type="entry name" value="SLR1258 PROTEIN"/>
    <property type="match status" value="1"/>
</dbReference>
<dbReference type="GO" id="GO:0006974">
    <property type="term" value="P:DNA damage response"/>
    <property type="evidence" value="ECO:0007669"/>
    <property type="project" value="TreeGrafter"/>
</dbReference>
<evidence type="ECO:0000313" key="3">
    <source>
        <dbReference type="Proteomes" id="UP000319894"/>
    </source>
</evidence>
<evidence type="ECO:0000313" key="2">
    <source>
        <dbReference type="EMBL" id="TSD16017.1"/>
    </source>
</evidence>
<dbReference type="PANTHER" id="PTHR34387">
    <property type="entry name" value="SLR1258 PROTEIN"/>
    <property type="match status" value="1"/>
</dbReference>
<dbReference type="OrthoDB" id="12132at2157"/>
<dbReference type="Gene3D" id="3.30.110.170">
    <property type="entry name" value="Protein of unknown function (DUF541), domain 1"/>
    <property type="match status" value="1"/>
</dbReference>
<keyword evidence="3" id="KW-1185">Reference proteome</keyword>
<evidence type="ECO:0000256" key="1">
    <source>
        <dbReference type="SAM" id="MobiDB-lite"/>
    </source>
</evidence>
<dbReference type="InParanoid" id="A0A554NF38"/>
<gene>
    <name evidence="2" type="ORF">DP107_02210</name>
</gene>
<dbReference type="Gene3D" id="3.30.70.2970">
    <property type="entry name" value="Protein of unknown function (DUF541), domain 2"/>
    <property type="match status" value="1"/>
</dbReference>
<dbReference type="Proteomes" id="UP000319894">
    <property type="component" value="Unassembled WGS sequence"/>
</dbReference>
<dbReference type="Pfam" id="PF04402">
    <property type="entry name" value="SIMPL"/>
    <property type="match status" value="1"/>
</dbReference>
<sequence>MRRTAAALTLAALLVTAGCSAPLGLTSPDDGTNRNPDAAPDGDADRTIRVTASGTAEAEPDRAVVRVSVVARSDDVATVRDRLAANASQLREALTEAGIDAEQVVTSRYGIQQNYRHDPERRPEEPQYRGQHAFTVTLENTSRAGATVVTALENGATRVGGVEYTLTEETRRDLRNEALDEAVAAGREQAETAANRTALSITGVASVETAETSVRPYRVEGPRAFTAAAGDGGGGTTSFEGGTVTVTSRALVTYNATSGN</sequence>
<feature type="region of interest" description="Disordered" evidence="1">
    <location>
        <begin position="23"/>
        <end position="45"/>
    </location>
</feature>
<dbReference type="AlphaFoldDB" id="A0A554NF38"/>
<organism evidence="2 3">
    <name type="scientific">Haloglomus irregulare</name>
    <dbReference type="NCBI Taxonomy" id="2234134"/>
    <lineage>
        <taxon>Archaea</taxon>
        <taxon>Methanobacteriati</taxon>
        <taxon>Methanobacteriota</taxon>
        <taxon>Stenosarchaea group</taxon>
        <taxon>Halobacteria</taxon>
        <taxon>Halobacteriales</taxon>
        <taxon>Natronomonadaceae</taxon>
        <taxon>Haloglomus</taxon>
    </lineage>
</organism>
<dbReference type="RefSeq" id="WP_144260497.1">
    <property type="nucleotide sequence ID" value="NZ_QMDX01000001.1"/>
</dbReference>
<dbReference type="PROSITE" id="PS51257">
    <property type="entry name" value="PROKAR_LIPOPROTEIN"/>
    <property type="match status" value="1"/>
</dbReference>
<protein>
    <submittedName>
        <fullName evidence="2">SIMPL domain-containing protein</fullName>
    </submittedName>
</protein>
<name>A0A554NF38_9EURY</name>
<dbReference type="InterPro" id="IPR052022">
    <property type="entry name" value="26kDa_periplasmic_antigen"/>
</dbReference>
<dbReference type="InterPro" id="IPR007497">
    <property type="entry name" value="SIMPL/DUF541"/>
</dbReference>
<dbReference type="EMBL" id="QMDX01000001">
    <property type="protein sequence ID" value="TSD16017.1"/>
    <property type="molecule type" value="Genomic_DNA"/>
</dbReference>
<proteinExistence type="predicted"/>